<reference evidence="3" key="1">
    <citation type="submission" date="2022-11" db="UniProtKB">
        <authorList>
            <consortium name="WormBaseParasite"/>
        </authorList>
    </citation>
    <scope>IDENTIFICATION</scope>
</reference>
<dbReference type="GO" id="GO:0003676">
    <property type="term" value="F:nucleic acid binding"/>
    <property type="evidence" value="ECO:0007669"/>
    <property type="project" value="InterPro"/>
</dbReference>
<name>A0A914R3B4_9BILA</name>
<dbReference type="Gene3D" id="3.30.420.10">
    <property type="entry name" value="Ribonuclease H-like superfamily/Ribonuclease H"/>
    <property type="match status" value="1"/>
</dbReference>
<protein>
    <recommendedName>
        <fullName evidence="1">3'-5' exonuclease domain-containing protein</fullName>
    </recommendedName>
</protein>
<accession>A0A914R3B4</accession>
<sequence>MSEYRHGLGLIKCLIKKFENDNISESGLFIAISDIFGYFRMNRYCLSTIIKMLPSEYMRDKVQDIIHKDIITTFVPIHRAEVYDPFALKIFIINNKNFKVAINLLHGAYVIGMDIEQDVFLKSQLPDVMSFALDNKVLLLHNIDEEKRNEIIVALKYTKIAFYGGNDIRFFPPGQPAINLQPEFGNKSLSNAYEDCFGKRIDKTFTFSAWSNMSLTNNQVAYAALDAHATQKLYEYYKNNINYYA</sequence>
<evidence type="ECO:0000313" key="2">
    <source>
        <dbReference type="Proteomes" id="UP000887578"/>
    </source>
</evidence>
<dbReference type="SUPFAM" id="SSF53098">
    <property type="entry name" value="Ribonuclease H-like"/>
    <property type="match status" value="1"/>
</dbReference>
<dbReference type="AlphaFoldDB" id="A0A914R3B4"/>
<proteinExistence type="predicted"/>
<organism evidence="2 3">
    <name type="scientific">Panagrolaimus davidi</name>
    <dbReference type="NCBI Taxonomy" id="227884"/>
    <lineage>
        <taxon>Eukaryota</taxon>
        <taxon>Metazoa</taxon>
        <taxon>Ecdysozoa</taxon>
        <taxon>Nematoda</taxon>
        <taxon>Chromadorea</taxon>
        <taxon>Rhabditida</taxon>
        <taxon>Tylenchina</taxon>
        <taxon>Panagrolaimomorpha</taxon>
        <taxon>Panagrolaimoidea</taxon>
        <taxon>Panagrolaimidae</taxon>
        <taxon>Panagrolaimus</taxon>
    </lineage>
</organism>
<dbReference type="InterPro" id="IPR012337">
    <property type="entry name" value="RNaseH-like_sf"/>
</dbReference>
<dbReference type="InterPro" id="IPR002562">
    <property type="entry name" value="3'-5'_exonuclease_dom"/>
</dbReference>
<dbReference type="InterPro" id="IPR036397">
    <property type="entry name" value="RNaseH_sf"/>
</dbReference>
<keyword evidence="2" id="KW-1185">Reference proteome</keyword>
<dbReference type="GO" id="GO:0008408">
    <property type="term" value="F:3'-5' exonuclease activity"/>
    <property type="evidence" value="ECO:0007669"/>
    <property type="project" value="InterPro"/>
</dbReference>
<dbReference type="WBParaSite" id="PDA_v2.g5938.t1">
    <property type="protein sequence ID" value="PDA_v2.g5938.t1"/>
    <property type="gene ID" value="PDA_v2.g5938"/>
</dbReference>
<evidence type="ECO:0000259" key="1">
    <source>
        <dbReference type="Pfam" id="PF01612"/>
    </source>
</evidence>
<evidence type="ECO:0000313" key="3">
    <source>
        <dbReference type="WBParaSite" id="PDA_v2.g5938.t1"/>
    </source>
</evidence>
<dbReference type="Pfam" id="PF01612">
    <property type="entry name" value="DNA_pol_A_exo1"/>
    <property type="match status" value="1"/>
</dbReference>
<dbReference type="Proteomes" id="UP000887578">
    <property type="component" value="Unplaced"/>
</dbReference>
<dbReference type="GO" id="GO:0006139">
    <property type="term" value="P:nucleobase-containing compound metabolic process"/>
    <property type="evidence" value="ECO:0007669"/>
    <property type="project" value="InterPro"/>
</dbReference>
<feature type="domain" description="3'-5' exonuclease" evidence="1">
    <location>
        <begin position="192"/>
        <end position="239"/>
    </location>
</feature>